<dbReference type="Proteomes" id="UP000719917">
    <property type="component" value="Unassembled WGS sequence"/>
</dbReference>
<evidence type="ECO:0000256" key="5">
    <source>
        <dbReference type="ARBA" id="ARBA00022448"/>
    </source>
</evidence>
<reference evidence="19" key="2">
    <citation type="submission" date="2020-01" db="EMBL/GenBank/DDBJ databases">
        <title>First Reported Case and Whole Genome of Weissella confusa in an Equid.</title>
        <authorList>
            <person name="Little S.V."/>
            <person name="Lawhon S.D."/>
        </authorList>
    </citation>
    <scope>NUCLEOTIDE SEQUENCE</scope>
    <source>
        <strain evidence="19">718955</strain>
    </source>
</reference>
<reference evidence="20 21" key="1">
    <citation type="submission" date="2018-03" db="EMBL/GenBank/DDBJ databases">
        <title>Genome sequencing of Weissella confusa isolates.</title>
        <authorList>
            <person name="Kajala I."/>
            <person name="Baruah R."/>
            <person name="Bergsveinson J."/>
            <person name="Juvonen R."/>
            <person name="Ziola B."/>
        </authorList>
    </citation>
    <scope>NUCLEOTIDE SEQUENCE [LARGE SCALE GENOMIC DNA]</scope>
    <source>
        <strain evidence="20 21">VTT E-062653</strain>
    </source>
</reference>
<dbReference type="Proteomes" id="UP000728106">
    <property type="component" value="Unassembled WGS sequence"/>
</dbReference>
<dbReference type="GO" id="GO:0045259">
    <property type="term" value="C:proton-transporting ATP synthase complex"/>
    <property type="evidence" value="ECO:0007669"/>
    <property type="project" value="UniProtKB-KW"/>
</dbReference>
<evidence type="ECO:0000313" key="17">
    <source>
        <dbReference type="EMBL" id="MBJ7632578.1"/>
    </source>
</evidence>
<dbReference type="EMBL" id="JACSZT010000007">
    <property type="protein sequence ID" value="MBC6498934.1"/>
    <property type="molecule type" value="Genomic_DNA"/>
</dbReference>
<dbReference type="InterPro" id="IPR001469">
    <property type="entry name" value="ATP_synth_F1_dsu/esu"/>
</dbReference>
<dbReference type="PANTHER" id="PTHR13822">
    <property type="entry name" value="ATP SYNTHASE DELTA/EPSILON CHAIN"/>
    <property type="match status" value="1"/>
</dbReference>
<dbReference type="Pfam" id="PF00401">
    <property type="entry name" value="ATP-synt_DE"/>
    <property type="match status" value="1"/>
</dbReference>
<dbReference type="InterPro" id="IPR036771">
    <property type="entry name" value="ATPsynth_dsu/esu_N"/>
</dbReference>
<evidence type="ECO:0000313" key="21">
    <source>
        <dbReference type="Proteomes" id="UP000297646"/>
    </source>
</evidence>
<dbReference type="Pfam" id="PF02823">
    <property type="entry name" value="ATP-synt_DE_N"/>
    <property type="match status" value="1"/>
</dbReference>
<dbReference type="InterPro" id="IPR020546">
    <property type="entry name" value="ATP_synth_F1_dsu/esu_N"/>
</dbReference>
<comment type="subunit">
    <text evidence="12 13">F-type ATPases have 2 components, CF(1) - the catalytic core - and CF(0) - the membrane proton channel. CF(1) has five subunits: alpha(3), beta(3), gamma(1), delta(1), epsilon(1). CF(0) has three main subunits: a, b and c.</text>
</comment>
<keyword evidence="9 12" id="KW-0066">ATP synthesis</keyword>
<evidence type="ECO:0000313" key="16">
    <source>
        <dbReference type="EMBL" id="MBC6498934.1"/>
    </source>
</evidence>
<dbReference type="EMBL" id="PVSN01000008">
    <property type="protein sequence ID" value="TGE75694.1"/>
    <property type="molecule type" value="Genomic_DNA"/>
</dbReference>
<proteinExistence type="inferred from homology"/>
<evidence type="ECO:0000256" key="2">
    <source>
        <dbReference type="ARBA" id="ARBA00004202"/>
    </source>
</evidence>
<keyword evidence="8 12" id="KW-0139">CF(1)</keyword>
<keyword evidence="22" id="KW-1185">Reference proteome</keyword>
<dbReference type="EMBL" id="JAAOCX010000006">
    <property type="protein sequence ID" value="MBJ7632578.1"/>
    <property type="molecule type" value="Genomic_DNA"/>
</dbReference>
<dbReference type="Gene3D" id="1.20.5.440">
    <property type="entry name" value="ATP synthase delta/epsilon subunit, C-terminal domain"/>
    <property type="match status" value="1"/>
</dbReference>
<evidence type="ECO:0000256" key="8">
    <source>
        <dbReference type="ARBA" id="ARBA00023196"/>
    </source>
</evidence>
<evidence type="ECO:0000256" key="11">
    <source>
        <dbReference type="ARBA" id="ARBA00031795"/>
    </source>
</evidence>
<protein>
    <recommendedName>
        <fullName evidence="4 12">ATP synthase epsilon chain</fullName>
    </recommendedName>
    <alternativeName>
        <fullName evidence="11 12">ATP synthase F1 sector epsilon subunit</fullName>
    </alternativeName>
    <alternativeName>
        <fullName evidence="10 12">F-ATPase epsilon subunit</fullName>
    </alternativeName>
</protein>
<dbReference type="Proteomes" id="UP000808038">
    <property type="component" value="Unassembled WGS sequence"/>
</dbReference>
<reference evidence="17" key="3">
    <citation type="submission" date="2020-02" db="EMBL/GenBank/DDBJ databases">
        <authorList>
            <person name="Fontana A."/>
            <person name="Patrone V."/>
            <person name="Morelli L."/>
        </authorList>
    </citation>
    <scope>NUCLEOTIDE SEQUENCE</scope>
    <source>
        <strain evidence="17">CCUG 30943</strain>
        <strain evidence="18">CCUG 43002</strain>
    </source>
</reference>
<dbReference type="GO" id="GO:0005524">
    <property type="term" value="F:ATP binding"/>
    <property type="evidence" value="ECO:0007669"/>
    <property type="project" value="UniProtKB-UniRule"/>
</dbReference>
<sequence length="139" mass="14850">MNEHSLHVKVVTPNGVVFDYETATLVVLSTTGGEVGVMANHAPIIAALKVSEVKIVDDVNGVEERLAVSGGFAEFSSNELTVVADAAERAADIDITRAESAKERAERRLADDNSTRDVERAQVALLRAVNRIHVASGKK</sequence>
<comment type="function">
    <text evidence="1 12">Produces ATP from ADP in the presence of a proton gradient across the membrane.</text>
</comment>
<dbReference type="InterPro" id="IPR036794">
    <property type="entry name" value="ATP_F1_dsu/esu_C_sf"/>
</dbReference>
<comment type="caution">
    <text evidence="20">The sequence shown here is derived from an EMBL/GenBank/DDBJ whole genome shotgun (WGS) entry which is preliminary data.</text>
</comment>
<evidence type="ECO:0000256" key="10">
    <source>
        <dbReference type="ARBA" id="ARBA00030215"/>
    </source>
</evidence>
<dbReference type="InterPro" id="IPR020547">
    <property type="entry name" value="ATP_synth_F1_esu_C"/>
</dbReference>
<keyword evidence="12" id="KW-0375">Hydrogen ion transport</keyword>
<name>A0A1K0G0X4_WEICO</name>
<dbReference type="OrthoDB" id="9804110at2"/>
<dbReference type="NCBIfam" id="NF001846">
    <property type="entry name" value="PRK00571.1-3"/>
    <property type="match status" value="1"/>
</dbReference>
<evidence type="ECO:0000313" key="20">
    <source>
        <dbReference type="EMBL" id="TGE75694.1"/>
    </source>
</evidence>
<keyword evidence="6 12" id="KW-0406">Ion transport</keyword>
<evidence type="ECO:0000256" key="12">
    <source>
        <dbReference type="HAMAP-Rule" id="MF_00530"/>
    </source>
</evidence>
<dbReference type="Proteomes" id="UP000297646">
    <property type="component" value="Unassembled WGS sequence"/>
</dbReference>
<dbReference type="EMBL" id="JAAOCP010000003">
    <property type="protein sequence ID" value="MBJ7638445.1"/>
    <property type="molecule type" value="Genomic_DNA"/>
</dbReference>
<feature type="domain" description="ATP synthase epsilon subunit C-terminal" evidence="14">
    <location>
        <begin position="92"/>
        <end position="135"/>
    </location>
</feature>
<dbReference type="SUPFAM" id="SSF51344">
    <property type="entry name" value="Epsilon subunit of F1F0-ATP synthase N-terminal domain"/>
    <property type="match status" value="1"/>
</dbReference>
<dbReference type="CDD" id="cd12152">
    <property type="entry name" value="F1-ATPase_delta"/>
    <property type="match status" value="1"/>
</dbReference>
<dbReference type="GO" id="GO:0046933">
    <property type="term" value="F:proton-transporting ATP synthase activity, rotational mechanism"/>
    <property type="evidence" value="ECO:0007669"/>
    <property type="project" value="UniProtKB-UniRule"/>
</dbReference>
<evidence type="ECO:0000313" key="18">
    <source>
        <dbReference type="EMBL" id="MBJ7638445.1"/>
    </source>
</evidence>
<accession>A0A1K0G0X4</accession>
<dbReference type="AlphaFoldDB" id="A0A1K0G0X4"/>
<dbReference type="RefSeq" id="WP_004560322.1">
    <property type="nucleotide sequence ID" value="NZ_ALXH01000001.1"/>
</dbReference>
<dbReference type="Gene3D" id="2.60.15.10">
    <property type="entry name" value="F0F1 ATP synthase delta/epsilon subunit, N-terminal"/>
    <property type="match status" value="1"/>
</dbReference>
<evidence type="ECO:0000259" key="15">
    <source>
        <dbReference type="Pfam" id="PF02823"/>
    </source>
</evidence>
<gene>
    <name evidence="12" type="primary">atpC</name>
    <name evidence="20" type="ORF">C6P11_01335</name>
    <name evidence="19" type="ORF">GTU77_00020</name>
    <name evidence="16" type="ORF">H7R52_09645</name>
    <name evidence="18" type="ORF">HAU20_03465</name>
    <name evidence="17" type="ORF">HAU43_05700</name>
</gene>
<evidence type="ECO:0000256" key="4">
    <source>
        <dbReference type="ARBA" id="ARBA00014480"/>
    </source>
</evidence>
<keyword evidence="7 12" id="KW-0472">Membrane</keyword>
<evidence type="ECO:0000256" key="1">
    <source>
        <dbReference type="ARBA" id="ARBA00003543"/>
    </source>
</evidence>
<evidence type="ECO:0000256" key="3">
    <source>
        <dbReference type="ARBA" id="ARBA00005712"/>
    </source>
</evidence>
<dbReference type="SUPFAM" id="SSF46604">
    <property type="entry name" value="Epsilon subunit of F1F0-ATP synthase C-terminal domain"/>
    <property type="match status" value="1"/>
</dbReference>
<dbReference type="GeneID" id="57978081"/>
<evidence type="ECO:0000313" key="22">
    <source>
        <dbReference type="Proteomes" id="UP000728106"/>
    </source>
</evidence>
<evidence type="ECO:0000256" key="13">
    <source>
        <dbReference type="RuleBase" id="RU003656"/>
    </source>
</evidence>
<evidence type="ECO:0000313" key="19">
    <source>
        <dbReference type="EMBL" id="NBA10618.1"/>
    </source>
</evidence>
<feature type="domain" description="ATP synthase F1 complex delta/epsilon subunit N-terminal" evidence="15">
    <location>
        <begin position="6"/>
        <end position="87"/>
    </location>
</feature>
<organism evidence="20 21">
    <name type="scientific">Weissella confusa</name>
    <name type="common">Lactobacillus confusus</name>
    <dbReference type="NCBI Taxonomy" id="1583"/>
    <lineage>
        <taxon>Bacteria</taxon>
        <taxon>Bacillati</taxon>
        <taxon>Bacillota</taxon>
        <taxon>Bacilli</taxon>
        <taxon>Lactobacillales</taxon>
        <taxon>Lactobacillaceae</taxon>
        <taxon>Weissella</taxon>
    </lineage>
</organism>
<dbReference type="Proteomes" id="UP000650485">
    <property type="component" value="Unassembled WGS sequence"/>
</dbReference>
<comment type="subcellular location">
    <subcellularLocation>
        <location evidence="2 12">Cell membrane</location>
        <topology evidence="2 12">Peripheral membrane protein</topology>
    </subcellularLocation>
</comment>
<dbReference type="PANTHER" id="PTHR13822:SF10">
    <property type="entry name" value="ATP SYNTHASE EPSILON CHAIN, CHLOROPLASTIC"/>
    <property type="match status" value="1"/>
</dbReference>
<keyword evidence="12" id="KW-1003">Cell membrane</keyword>
<evidence type="ECO:0000259" key="14">
    <source>
        <dbReference type="Pfam" id="PF00401"/>
    </source>
</evidence>
<dbReference type="NCBIfam" id="TIGR01216">
    <property type="entry name" value="ATP_synt_epsi"/>
    <property type="match status" value="1"/>
</dbReference>
<comment type="similarity">
    <text evidence="3 12 13">Belongs to the ATPase epsilon chain family.</text>
</comment>
<reference evidence="17 22" key="5">
    <citation type="journal article" date="2021" name="Int. J. Food Microbiol.">
        <title>Safety demonstration of a microbial species for use in the food chain: Weissella confusa.</title>
        <authorList>
            <person name="Bourdichon F."/>
            <person name="Patrone V."/>
            <person name="Fontana A."/>
            <person name="Milani G."/>
            <person name="Morelli L."/>
        </authorList>
    </citation>
    <scope>NUCLEOTIDE SEQUENCE [LARGE SCALE GENOMIC DNA]</scope>
    <source>
        <strain evidence="17">CCUG 30943</strain>
        <strain evidence="18 22">CCUG 43002</strain>
    </source>
</reference>
<evidence type="ECO:0000256" key="6">
    <source>
        <dbReference type="ARBA" id="ARBA00023065"/>
    </source>
</evidence>
<dbReference type="EMBL" id="JAAAMQ010000001">
    <property type="protein sequence ID" value="NBA10618.1"/>
    <property type="molecule type" value="Genomic_DNA"/>
</dbReference>
<reference evidence="16" key="4">
    <citation type="submission" date="2020-08" db="EMBL/GenBank/DDBJ databases">
        <title>Complete genome sequence of Weissella confusa strain FS54 provides insights into metabolic potential.</title>
        <authorList>
            <person name="Fhoula I."/>
            <person name="Najjari A."/>
            <person name="Lekired A."/>
            <person name="Bessrour-Aouam N."/>
            <person name="Jaballah S."/>
            <person name="Klibi N."/>
            <person name="Ouzari H.-I."/>
        </authorList>
    </citation>
    <scope>NUCLEOTIDE SEQUENCE</scope>
    <source>
        <strain evidence="16">FS54</strain>
    </source>
</reference>
<dbReference type="GO" id="GO:0005886">
    <property type="term" value="C:plasma membrane"/>
    <property type="evidence" value="ECO:0007669"/>
    <property type="project" value="UniProtKB-SubCell"/>
</dbReference>
<dbReference type="HAMAP" id="MF_00530">
    <property type="entry name" value="ATP_synth_epsil_bac"/>
    <property type="match status" value="1"/>
</dbReference>
<evidence type="ECO:0000256" key="9">
    <source>
        <dbReference type="ARBA" id="ARBA00023310"/>
    </source>
</evidence>
<dbReference type="STRING" id="1583.IV69_GL001859"/>
<evidence type="ECO:0000256" key="7">
    <source>
        <dbReference type="ARBA" id="ARBA00023136"/>
    </source>
</evidence>
<keyword evidence="5 12" id="KW-0813">Transport</keyword>